<dbReference type="InterPro" id="IPR036249">
    <property type="entry name" value="Thioredoxin-like_sf"/>
</dbReference>
<keyword evidence="4" id="KW-1015">Disulfide bond</keyword>
<name>I4EK47_9BACT</name>
<sequence>MRDLFMSPEGKLLSNSLARSRLGLLTALVVLIVAACGAPSASAPPPAADSGVYEGTEISGAASDFELVNQRGEPVRLSDFRGKLVVLSFLDSTCHDICPITAQHLKNALQVLQTGAAENVALFAVNVNAAASAVSDVAAASSHWNMDDVPAWHFLTGSPDELQAVWQAYSAGVQVRPDGEISHLPGVYVIDQQGQKRWYISTPEDPFWTGPALSEILPQRLRQLL</sequence>
<keyword evidence="2 3" id="KW-0186">Copper</keyword>
<dbReference type="AlphaFoldDB" id="I4EK47"/>
<keyword evidence="7" id="KW-1185">Reference proteome</keyword>
<dbReference type="InterPro" id="IPR003782">
    <property type="entry name" value="SCO1/SenC"/>
</dbReference>
<feature type="domain" description="Thioredoxin" evidence="5">
    <location>
        <begin position="56"/>
        <end position="225"/>
    </location>
</feature>
<dbReference type="PANTHER" id="PTHR12151">
    <property type="entry name" value="ELECTRON TRANSPORT PROTIN SCO1/SENC FAMILY MEMBER"/>
    <property type="match status" value="1"/>
</dbReference>
<dbReference type="Gene3D" id="3.40.30.10">
    <property type="entry name" value="Glutaredoxin"/>
    <property type="match status" value="1"/>
</dbReference>
<dbReference type="PROSITE" id="PS51352">
    <property type="entry name" value="THIOREDOXIN_2"/>
    <property type="match status" value="1"/>
</dbReference>
<dbReference type="CDD" id="cd02968">
    <property type="entry name" value="SCO"/>
    <property type="match status" value="1"/>
</dbReference>
<evidence type="ECO:0000256" key="1">
    <source>
        <dbReference type="ARBA" id="ARBA00010996"/>
    </source>
</evidence>
<dbReference type="Proteomes" id="UP000004221">
    <property type="component" value="Unassembled WGS sequence"/>
</dbReference>
<dbReference type="InterPro" id="IPR013766">
    <property type="entry name" value="Thioredoxin_domain"/>
</dbReference>
<reference evidence="6 7" key="1">
    <citation type="journal article" date="2012" name="ISME J.">
        <title>Nitrification expanded: discovery, physiology and genomics of a nitrite-oxidizing bacterium from the phylum Chloroflexi.</title>
        <authorList>
            <person name="Sorokin D.Y."/>
            <person name="Lucker S."/>
            <person name="Vejmelkova D."/>
            <person name="Kostrikina N.A."/>
            <person name="Kleerebezem R."/>
            <person name="Rijpstra W.I."/>
            <person name="Damste J.S."/>
            <person name="Le Paslier D."/>
            <person name="Muyzer G."/>
            <person name="Wagner M."/>
            <person name="van Loosdrecht M.C."/>
            <person name="Daims H."/>
        </authorList>
    </citation>
    <scope>NUCLEOTIDE SEQUENCE [LARGE SCALE GENOMIC DNA]</scope>
    <source>
        <strain evidence="7">none</strain>
    </source>
</reference>
<evidence type="ECO:0000313" key="7">
    <source>
        <dbReference type="Proteomes" id="UP000004221"/>
    </source>
</evidence>
<evidence type="ECO:0000313" key="6">
    <source>
        <dbReference type="EMBL" id="CCF85059.1"/>
    </source>
</evidence>
<keyword evidence="3" id="KW-0479">Metal-binding</keyword>
<feature type="binding site" evidence="3">
    <location>
        <position position="98"/>
    </location>
    <ligand>
        <name>Cu cation</name>
        <dbReference type="ChEBI" id="CHEBI:23378"/>
    </ligand>
</feature>
<feature type="binding site" evidence="3">
    <location>
        <position position="94"/>
    </location>
    <ligand>
        <name>Cu cation</name>
        <dbReference type="ChEBI" id="CHEBI:23378"/>
    </ligand>
</feature>
<evidence type="ECO:0000259" key="5">
    <source>
        <dbReference type="PROSITE" id="PS51352"/>
    </source>
</evidence>
<dbReference type="Pfam" id="PF02630">
    <property type="entry name" value="SCO1-SenC"/>
    <property type="match status" value="1"/>
</dbReference>
<protein>
    <submittedName>
        <fullName evidence="6">Alkyl hydroperoxide reductase/ Thiol specific antioxidant/ Mal allergen</fullName>
    </submittedName>
</protein>
<evidence type="ECO:0000256" key="3">
    <source>
        <dbReference type="PIRSR" id="PIRSR603782-1"/>
    </source>
</evidence>
<feature type="binding site" evidence="3">
    <location>
        <position position="183"/>
    </location>
    <ligand>
        <name>Cu cation</name>
        <dbReference type="ChEBI" id="CHEBI:23378"/>
    </ligand>
</feature>
<dbReference type="PANTHER" id="PTHR12151:SF25">
    <property type="entry name" value="LINALOOL DEHYDRATASE_ISOMERASE DOMAIN-CONTAINING PROTEIN"/>
    <property type="match status" value="1"/>
</dbReference>
<proteinExistence type="inferred from homology"/>
<dbReference type="EMBL" id="CAGS01000380">
    <property type="protein sequence ID" value="CCF85059.1"/>
    <property type="molecule type" value="Genomic_DNA"/>
</dbReference>
<comment type="similarity">
    <text evidence="1">Belongs to the SCO1/2 family.</text>
</comment>
<accession>I4EK47</accession>
<evidence type="ECO:0000256" key="4">
    <source>
        <dbReference type="PIRSR" id="PIRSR603782-2"/>
    </source>
</evidence>
<dbReference type="SUPFAM" id="SSF52833">
    <property type="entry name" value="Thioredoxin-like"/>
    <property type="match status" value="1"/>
</dbReference>
<organism evidence="6 7">
    <name type="scientific">Nitrolancea hollandica Lb</name>
    <dbReference type="NCBI Taxonomy" id="1129897"/>
    <lineage>
        <taxon>Bacteria</taxon>
        <taxon>Pseudomonadati</taxon>
        <taxon>Thermomicrobiota</taxon>
        <taxon>Thermomicrobia</taxon>
        <taxon>Sphaerobacterales</taxon>
        <taxon>Sphaerobacterineae</taxon>
        <taxon>Sphaerobacteraceae</taxon>
        <taxon>Nitrolancea</taxon>
    </lineage>
</organism>
<dbReference type="GO" id="GO:0046872">
    <property type="term" value="F:metal ion binding"/>
    <property type="evidence" value="ECO:0007669"/>
    <property type="project" value="UniProtKB-KW"/>
</dbReference>
<evidence type="ECO:0000256" key="2">
    <source>
        <dbReference type="ARBA" id="ARBA00023008"/>
    </source>
</evidence>
<gene>
    <name evidence="6" type="ORF">NITHO_4400002</name>
</gene>
<comment type="caution">
    <text evidence="6">The sequence shown here is derived from an EMBL/GenBank/DDBJ whole genome shotgun (WGS) entry which is preliminary data.</text>
</comment>
<feature type="disulfide bond" description="Redox-active" evidence="4">
    <location>
        <begin position="94"/>
        <end position="98"/>
    </location>
</feature>